<sequence length="880" mass="98456">MFQLPVVNLDKIRKSRKRVKEVLCDIGLQHCRELLEGVQSFDAGDQYFNNTTWWDLSESESHRRRKPRYRSNTFCCSQCKFCTKRLCAYKAHVLRCHEEDEDTETLAGCPVCPFASHPKVINQHFRIFHTMPRKNLASQSVPSSDPAPLNAVDRFSCRKCFFQDSLYYCMKKHILVSHYPTLLNSYYGQRSENEIAGIPPLKFYCKICNLPADSSEALLYHILTSDKHRELEIHLKALIHENTKTGKRNQMRVPQIAPKVKVSHQVLKLSMLSGTTIHTVPGGAATLIRAPGSTQAFYPGGSTSALIQMATAAARSSLPSTSSVTINSLPFRRATATLPAPARVVTSLVQASSHSGSTAVGSSKQNVSLQQQQRLTVVQTAVPLNKLGLQAPGTQPLVVSSQRLNQAISAVNQPRGAMLASQSLFSQLIPTGNKVNGLPTYTLAPVQVTMPLQSGIPCQPNTNSKQAKQWITCPVCNELFPSNVYQVHVGIAHKQSPTNSSNVLHRLAARAPFLKKIKDKTLKCLLCKTLISEKGLFEHLLHGLNCLYCPAMFSSVKQLVEHTNSEHNTKQKVNNDFLNKEYRLYTDDHGELVFPYFDLNTAASKEQVGDKEVHLALVTLTLEVIYIKVHIEAGRPVCRITQKAQTKDCPFCPEKFESSEEYELHLKIKHHIMPTIHTILKTPAFKCIYCCGVYTGKTTAKAISVHVQRCRCAPKNTKDLERTFNPDCSIPTVVSVNGGSQRLEVARRDSADASARERELIATKRKRIDSDGGALSSTQEEPLVRLELDPTGFEMRAYEARKEFLNDYFNKKPYLSKNEVEVLASRLWINKTDVACHFGSKRTRCLKTIQKTKAVVLLGFNMCELKKVKHDLNVAELNDG</sequence>
<feature type="domain" description="C2H2-type" evidence="10">
    <location>
        <begin position="546"/>
        <end position="567"/>
    </location>
</feature>
<evidence type="ECO:0000256" key="2">
    <source>
        <dbReference type="ARBA" id="ARBA00022737"/>
    </source>
</evidence>
<dbReference type="InterPro" id="IPR045762">
    <property type="entry name" value="ADNP_Znf"/>
</dbReference>
<dbReference type="PROSITE" id="PS00028">
    <property type="entry name" value="ZINC_FINGER_C2H2_1"/>
    <property type="match status" value="1"/>
</dbReference>
<keyword evidence="4" id="KW-0862">Zinc</keyword>
<reference evidence="11" key="1">
    <citation type="journal article" date="2021" name="Cell">
        <title>Tracing the genetic footprints of vertebrate landing in non-teleost ray-finned fishes.</title>
        <authorList>
            <person name="Bi X."/>
            <person name="Wang K."/>
            <person name="Yang L."/>
            <person name="Pan H."/>
            <person name="Jiang H."/>
            <person name="Wei Q."/>
            <person name="Fang M."/>
            <person name="Yu H."/>
            <person name="Zhu C."/>
            <person name="Cai Y."/>
            <person name="He Y."/>
            <person name="Gan X."/>
            <person name="Zeng H."/>
            <person name="Yu D."/>
            <person name="Zhu Y."/>
            <person name="Jiang H."/>
            <person name="Qiu Q."/>
            <person name="Yang H."/>
            <person name="Zhang Y.E."/>
            <person name="Wang W."/>
            <person name="Zhu M."/>
            <person name="He S."/>
            <person name="Zhang G."/>
        </authorList>
    </citation>
    <scope>NUCLEOTIDE SEQUENCE</scope>
    <source>
        <strain evidence="11">Pddl_001</strain>
    </source>
</reference>
<accession>A0ABS2Y067</accession>
<evidence type="ECO:0000256" key="9">
    <source>
        <dbReference type="ARBA" id="ARBA00023242"/>
    </source>
</evidence>
<evidence type="ECO:0000313" key="12">
    <source>
        <dbReference type="Proteomes" id="UP001166093"/>
    </source>
</evidence>
<keyword evidence="9" id="KW-0539">Nucleus</keyword>
<evidence type="ECO:0000313" key="11">
    <source>
        <dbReference type="EMBL" id="MBN3279917.1"/>
    </source>
</evidence>
<dbReference type="Proteomes" id="UP001166093">
    <property type="component" value="Unassembled WGS sequence"/>
</dbReference>
<keyword evidence="1" id="KW-0479">Metal-binding</keyword>
<feature type="non-terminal residue" evidence="11">
    <location>
        <position position="1"/>
    </location>
</feature>
<feature type="non-terminal residue" evidence="11">
    <location>
        <position position="880"/>
    </location>
</feature>
<dbReference type="InterPro" id="IPR009057">
    <property type="entry name" value="Homeodomain-like_sf"/>
</dbReference>
<comment type="caution">
    <text evidence="11">The sequence shown here is derived from an EMBL/GenBank/DDBJ whole genome shotgun (WGS) entry which is preliminary data.</text>
</comment>
<evidence type="ECO:0000256" key="8">
    <source>
        <dbReference type="ARBA" id="ARBA00023163"/>
    </source>
</evidence>
<proteinExistence type="predicted"/>
<dbReference type="Pfam" id="PF19627">
    <property type="entry name" value="ADNP_N"/>
    <property type="match status" value="1"/>
</dbReference>
<dbReference type="SMART" id="SM00389">
    <property type="entry name" value="HOX"/>
    <property type="match status" value="1"/>
</dbReference>
<name>A0ABS2Y067_POLSP</name>
<keyword evidence="8" id="KW-0804">Transcription</keyword>
<dbReference type="InterPro" id="IPR038861">
    <property type="entry name" value="ADNP/ADNP2"/>
</dbReference>
<dbReference type="InterPro" id="IPR013087">
    <property type="entry name" value="Znf_C2H2_type"/>
</dbReference>
<dbReference type="SMART" id="SM00355">
    <property type="entry name" value="ZnF_C2H2"/>
    <property type="match status" value="7"/>
</dbReference>
<evidence type="ECO:0000256" key="7">
    <source>
        <dbReference type="ARBA" id="ARBA00023155"/>
    </source>
</evidence>
<protein>
    <submittedName>
        <fullName evidence="11">ADNP2 protein</fullName>
    </submittedName>
</protein>
<keyword evidence="3" id="KW-0863">Zinc-finger</keyword>
<evidence type="ECO:0000256" key="3">
    <source>
        <dbReference type="ARBA" id="ARBA00022771"/>
    </source>
</evidence>
<dbReference type="PANTHER" id="PTHR15740">
    <property type="entry name" value="NEUROPROTECTIVE PEPTIDE-CONTAINING PROTEIN"/>
    <property type="match status" value="1"/>
</dbReference>
<keyword evidence="5" id="KW-0805">Transcription regulation</keyword>
<keyword evidence="2" id="KW-0677">Repeat</keyword>
<evidence type="ECO:0000256" key="1">
    <source>
        <dbReference type="ARBA" id="ARBA00022723"/>
    </source>
</evidence>
<organism evidence="11 12">
    <name type="scientific">Polyodon spathula</name>
    <name type="common">North American paddlefish</name>
    <name type="synonym">Squalus spathula</name>
    <dbReference type="NCBI Taxonomy" id="7913"/>
    <lineage>
        <taxon>Eukaryota</taxon>
        <taxon>Metazoa</taxon>
        <taxon>Chordata</taxon>
        <taxon>Craniata</taxon>
        <taxon>Vertebrata</taxon>
        <taxon>Euteleostomi</taxon>
        <taxon>Actinopterygii</taxon>
        <taxon>Chondrostei</taxon>
        <taxon>Acipenseriformes</taxon>
        <taxon>Polyodontidae</taxon>
        <taxon>Polyodon</taxon>
    </lineage>
</organism>
<evidence type="ECO:0000259" key="10">
    <source>
        <dbReference type="PROSITE" id="PS00028"/>
    </source>
</evidence>
<keyword evidence="7" id="KW-0371">Homeobox</keyword>
<keyword evidence="6" id="KW-0238">DNA-binding</keyword>
<keyword evidence="12" id="KW-1185">Reference proteome</keyword>
<dbReference type="CDD" id="cd00086">
    <property type="entry name" value="homeodomain"/>
    <property type="match status" value="1"/>
</dbReference>
<dbReference type="SUPFAM" id="SSF46689">
    <property type="entry name" value="Homeodomain-like"/>
    <property type="match status" value="1"/>
</dbReference>
<evidence type="ECO:0000256" key="5">
    <source>
        <dbReference type="ARBA" id="ARBA00023015"/>
    </source>
</evidence>
<evidence type="ECO:0000256" key="4">
    <source>
        <dbReference type="ARBA" id="ARBA00022833"/>
    </source>
</evidence>
<dbReference type="PANTHER" id="PTHR15740:SF2">
    <property type="entry name" value="ACTIVITY-DEPENDENT NEUROPROTECTOR HOMEOBOX PROTEIN 2"/>
    <property type="match status" value="1"/>
</dbReference>
<dbReference type="EMBL" id="JAAWVQ010093519">
    <property type="protein sequence ID" value="MBN3279917.1"/>
    <property type="molecule type" value="Genomic_DNA"/>
</dbReference>
<evidence type="ECO:0000256" key="6">
    <source>
        <dbReference type="ARBA" id="ARBA00023125"/>
    </source>
</evidence>
<gene>
    <name evidence="11" type="primary">Adnp2_0</name>
    <name evidence="11" type="ORF">GTO93_0005753</name>
</gene>
<dbReference type="InterPro" id="IPR001356">
    <property type="entry name" value="HD"/>
</dbReference>